<dbReference type="EMBL" id="CP099468">
    <property type="protein sequence ID" value="USQ86893.1"/>
    <property type="molecule type" value="Genomic_DNA"/>
</dbReference>
<evidence type="ECO:0000313" key="1">
    <source>
        <dbReference type="EMBL" id="USQ86893.1"/>
    </source>
</evidence>
<reference evidence="1" key="1">
    <citation type="submission" date="2022-06" db="EMBL/GenBank/DDBJ databases">
        <title>Complete genome sequence of soil microorganisms Streptomyces sp. Qhu-M197 isolated from Alpine meadows habitats on the Tibetan Plateau.</title>
        <authorList>
            <person name="Zhang B."/>
            <person name="Xiang X."/>
            <person name="Fan J."/>
        </authorList>
    </citation>
    <scope>NUCLEOTIDE SEQUENCE</scope>
    <source>
        <strain evidence="1">Qhu-M197</strain>
    </source>
</reference>
<gene>
    <name evidence="1" type="ORF">NFX46_26210</name>
</gene>
<dbReference type="InterPro" id="IPR023393">
    <property type="entry name" value="START-like_dom_sf"/>
</dbReference>
<dbReference type="SUPFAM" id="SSF55961">
    <property type="entry name" value="Bet v1-like"/>
    <property type="match status" value="1"/>
</dbReference>
<sequence>MPREFKVAREQILPATPEQVWNAIATGGGNLGWLYPMEIEPRVGGAVSRGSATVVAWTPHRTFACRSADQNGFSTTLSYNLAPHPDGGTLLGTDIHWVHTGTPDEGWDTRADAAERHIDFYRHSLAEYLRHFAGRPAAYVRATRPDPAAPGTLTAVREALGLPVGVRAGDTVKVTLPHLAEGPVEATVDHLADAFLGLRTADALYRFYDGSPWNWPVWVGHHLFTPPAEDTTPAWEAWLAEVAP</sequence>
<keyword evidence="2" id="KW-1185">Reference proteome</keyword>
<proteinExistence type="predicted"/>
<dbReference type="Proteomes" id="UP001056374">
    <property type="component" value="Chromosome"/>
</dbReference>
<protein>
    <submittedName>
        <fullName evidence="1">SRPBCC domain-containing protein</fullName>
    </submittedName>
</protein>
<evidence type="ECO:0000313" key="2">
    <source>
        <dbReference type="Proteomes" id="UP001056374"/>
    </source>
</evidence>
<organism evidence="1 2">
    <name type="scientific">Streptomyces phaeoluteigriseus</name>
    <dbReference type="NCBI Taxonomy" id="114686"/>
    <lineage>
        <taxon>Bacteria</taxon>
        <taxon>Bacillati</taxon>
        <taxon>Actinomycetota</taxon>
        <taxon>Actinomycetes</taxon>
        <taxon>Kitasatosporales</taxon>
        <taxon>Streptomycetaceae</taxon>
        <taxon>Streptomyces</taxon>
        <taxon>Streptomyces aurantiacus group</taxon>
    </lineage>
</organism>
<name>A0ABY4ZCY8_9ACTN</name>
<dbReference type="RefSeq" id="WP_252552642.1">
    <property type="nucleotide sequence ID" value="NZ_CP099468.1"/>
</dbReference>
<dbReference type="Gene3D" id="3.30.530.20">
    <property type="match status" value="1"/>
</dbReference>
<accession>A0ABY4ZCY8</accession>